<evidence type="ECO:0000313" key="2">
    <source>
        <dbReference type="Proteomes" id="UP000762676"/>
    </source>
</evidence>
<dbReference type="Proteomes" id="UP000762676">
    <property type="component" value="Unassembled WGS sequence"/>
</dbReference>
<organism evidence="1 2">
    <name type="scientific">Elysia marginata</name>
    <dbReference type="NCBI Taxonomy" id="1093978"/>
    <lineage>
        <taxon>Eukaryota</taxon>
        <taxon>Metazoa</taxon>
        <taxon>Spiralia</taxon>
        <taxon>Lophotrochozoa</taxon>
        <taxon>Mollusca</taxon>
        <taxon>Gastropoda</taxon>
        <taxon>Heterobranchia</taxon>
        <taxon>Euthyneura</taxon>
        <taxon>Panpulmonata</taxon>
        <taxon>Sacoglossa</taxon>
        <taxon>Placobranchoidea</taxon>
        <taxon>Plakobranchidae</taxon>
        <taxon>Elysia</taxon>
    </lineage>
</organism>
<dbReference type="PANTHER" id="PTHR46533:SF1">
    <property type="entry name" value="ZINC FINGER MYND DOMAIN-CONTAINING PROTEIN 12"/>
    <property type="match status" value="1"/>
</dbReference>
<dbReference type="PANTHER" id="PTHR46533">
    <property type="entry name" value="ZINC FINGER MYND DOMAIN-CONTAINING PROTEIN 12"/>
    <property type="match status" value="1"/>
</dbReference>
<proteinExistence type="predicted"/>
<accession>A0AAV4JJP8</accession>
<evidence type="ECO:0000313" key="1">
    <source>
        <dbReference type="EMBL" id="GFS22983.1"/>
    </source>
</evidence>
<dbReference type="InterPro" id="IPR053248">
    <property type="entry name" value="Zinc_finger_MYND_domain"/>
</dbReference>
<dbReference type="InterPro" id="IPR011990">
    <property type="entry name" value="TPR-like_helical_dom_sf"/>
</dbReference>
<reference evidence="1 2" key="1">
    <citation type="journal article" date="2021" name="Elife">
        <title>Chloroplast acquisition without the gene transfer in kleptoplastic sea slugs, Plakobranchus ocellatus.</title>
        <authorList>
            <person name="Maeda T."/>
            <person name="Takahashi S."/>
            <person name="Yoshida T."/>
            <person name="Shimamura S."/>
            <person name="Takaki Y."/>
            <person name="Nagai Y."/>
            <person name="Toyoda A."/>
            <person name="Suzuki Y."/>
            <person name="Arimoto A."/>
            <person name="Ishii H."/>
            <person name="Satoh N."/>
            <person name="Nishiyama T."/>
            <person name="Hasebe M."/>
            <person name="Maruyama T."/>
            <person name="Minagawa J."/>
            <person name="Obokata J."/>
            <person name="Shigenobu S."/>
        </authorList>
    </citation>
    <scope>NUCLEOTIDE SEQUENCE [LARGE SCALE GENOMIC DNA]</scope>
</reference>
<comment type="caution">
    <text evidence="1">The sequence shown here is derived from an EMBL/GenBank/DDBJ whole genome shotgun (WGS) entry which is preliminary data.</text>
</comment>
<gene>
    <name evidence="1" type="ORF">ElyMa_006965200</name>
</gene>
<dbReference type="AlphaFoldDB" id="A0AAV4JJP8"/>
<name>A0AAV4JJP8_9GAST</name>
<dbReference type="Gene3D" id="1.25.40.10">
    <property type="entry name" value="Tetratricopeptide repeat domain"/>
    <property type="match status" value="1"/>
</dbReference>
<keyword evidence="2" id="KW-1185">Reference proteome</keyword>
<protein>
    <submittedName>
        <fullName evidence="1">Zinc finger MYND domain-containing protein 12</fullName>
    </submittedName>
</protein>
<dbReference type="EMBL" id="BMAT01013918">
    <property type="protein sequence ID" value="GFS22983.1"/>
    <property type="molecule type" value="Genomic_DNA"/>
</dbReference>
<sequence length="192" mass="22284">MAKDDVQEALVNFAEQVYQASEEYGPTHRRTALGYCNMGRLFHYTKDYVTSNSLFRQVVTIWTEFVDPILDEMTAESSVPKIPGMKKETTVWIQGSDKFEAEDSLMYCYYNQKECMRIPGQCFVTALDLANTCYALSVLFYIWKRLQEADKQAAEGLQYLEDKQIHDPVFVKKFNKVMKLATKSAHWEPDIQ</sequence>